<evidence type="ECO:0000313" key="6">
    <source>
        <dbReference type="Proteomes" id="UP000004923"/>
    </source>
</evidence>
<keyword evidence="3" id="KW-0411">Iron-sulfur</keyword>
<proteinExistence type="predicted"/>
<evidence type="ECO:0000259" key="4">
    <source>
        <dbReference type="PROSITE" id="PS51379"/>
    </source>
</evidence>
<reference evidence="5 6" key="1">
    <citation type="submission" date="2011-01" db="EMBL/GenBank/DDBJ databases">
        <authorList>
            <person name="Weinstock G."/>
            <person name="Sodergren E."/>
            <person name="Clifton S."/>
            <person name="Fulton L."/>
            <person name="Fulton B."/>
            <person name="Courtney L."/>
            <person name="Fronick C."/>
            <person name="Harrison M."/>
            <person name="Strong C."/>
            <person name="Farmer C."/>
            <person name="Delahaunty K."/>
            <person name="Markovic C."/>
            <person name="Hall O."/>
            <person name="Minx P."/>
            <person name="Tomlinson C."/>
            <person name="Mitreva M."/>
            <person name="Hou S."/>
            <person name="Chen J."/>
            <person name="Wollam A."/>
            <person name="Pepin K.H."/>
            <person name="Johnson M."/>
            <person name="Bhonagiri V."/>
            <person name="Zhang X."/>
            <person name="Suruliraj S."/>
            <person name="Warren W."/>
            <person name="Chinwalla A."/>
            <person name="Mardis E.R."/>
            <person name="Wilson R.K."/>
        </authorList>
    </citation>
    <scope>NUCLEOTIDE SEQUENCE [LARGE SCALE GENOMIC DNA]</scope>
    <source>
        <strain evidence="5 6">YIT 12067</strain>
    </source>
</reference>
<evidence type="ECO:0000313" key="5">
    <source>
        <dbReference type="EMBL" id="EFY04127.1"/>
    </source>
</evidence>
<protein>
    <submittedName>
        <fullName evidence="5">4Fe-4S binding domain protein</fullName>
    </submittedName>
</protein>
<dbReference type="PROSITE" id="PS51379">
    <property type="entry name" value="4FE4S_FER_2"/>
    <property type="match status" value="1"/>
</dbReference>
<keyword evidence="6" id="KW-1185">Reference proteome</keyword>
<gene>
    <name evidence="5" type="ORF">HMPREF9443_01987</name>
</gene>
<dbReference type="HOGENOM" id="CLU_3203262_0_0_9"/>
<evidence type="ECO:0000256" key="2">
    <source>
        <dbReference type="ARBA" id="ARBA00023004"/>
    </source>
</evidence>
<feature type="domain" description="4Fe-4S ferredoxin-type" evidence="4">
    <location>
        <begin position="9"/>
        <end position="38"/>
    </location>
</feature>
<keyword evidence="2" id="KW-0408">Iron</keyword>
<dbReference type="GO" id="GO:0051536">
    <property type="term" value="F:iron-sulfur cluster binding"/>
    <property type="evidence" value="ECO:0007669"/>
    <property type="project" value="UniProtKB-KW"/>
</dbReference>
<keyword evidence="1" id="KW-0479">Metal-binding</keyword>
<name>E8LGH1_9FIRM</name>
<dbReference type="EMBL" id="AEVN01000102">
    <property type="protein sequence ID" value="EFY04127.1"/>
    <property type="molecule type" value="Genomic_DNA"/>
</dbReference>
<dbReference type="PROSITE" id="PS00198">
    <property type="entry name" value="4FE4S_FER_1"/>
    <property type="match status" value="1"/>
</dbReference>
<evidence type="ECO:0000256" key="3">
    <source>
        <dbReference type="ARBA" id="ARBA00023014"/>
    </source>
</evidence>
<accession>E8LGH1</accession>
<dbReference type="AlphaFoldDB" id="E8LGH1"/>
<dbReference type="InterPro" id="IPR017900">
    <property type="entry name" value="4Fe4S_Fe_S_CS"/>
</dbReference>
<organism evidence="5 6">
    <name type="scientific">Phascolarctobacterium succinatutens YIT 12067</name>
    <dbReference type="NCBI Taxonomy" id="626939"/>
    <lineage>
        <taxon>Bacteria</taxon>
        <taxon>Bacillati</taxon>
        <taxon>Bacillota</taxon>
        <taxon>Negativicutes</taxon>
        <taxon>Acidaminococcales</taxon>
        <taxon>Acidaminococcaceae</taxon>
        <taxon>Phascolarctobacterium</taxon>
    </lineage>
</organism>
<comment type="caution">
    <text evidence="5">The sequence shown here is derived from an EMBL/GenBank/DDBJ whole genome shotgun (WGS) entry which is preliminary data.</text>
</comment>
<evidence type="ECO:0000256" key="1">
    <source>
        <dbReference type="ARBA" id="ARBA00022723"/>
    </source>
</evidence>
<dbReference type="GO" id="GO:0046872">
    <property type="term" value="F:metal ion binding"/>
    <property type="evidence" value="ECO:0007669"/>
    <property type="project" value="UniProtKB-KW"/>
</dbReference>
<dbReference type="Proteomes" id="UP000004923">
    <property type="component" value="Unassembled WGS sequence"/>
</dbReference>
<dbReference type="InterPro" id="IPR017896">
    <property type="entry name" value="4Fe4S_Fe-S-bd"/>
</dbReference>
<dbReference type="SUPFAM" id="SSF54862">
    <property type="entry name" value="4Fe-4S ferredoxins"/>
    <property type="match status" value="1"/>
</dbReference>
<dbReference type="Gene3D" id="3.30.70.20">
    <property type="match status" value="1"/>
</dbReference>
<sequence length="45" mass="4864">MGAATLREGKAQIDMRQCVCCGACIRECPMEAIAIAETDDTEDNE</sequence>